<accession>A0A4P2Q203</accession>
<dbReference type="AlphaFoldDB" id="A0A4P2Q203"/>
<evidence type="ECO:0000313" key="2">
    <source>
        <dbReference type="Proteomes" id="UP000295781"/>
    </source>
</evidence>
<proteinExistence type="predicted"/>
<dbReference type="RefSeq" id="WP_129348335.1">
    <property type="nucleotide sequence ID" value="NZ_CP012670.1"/>
</dbReference>
<dbReference type="OrthoDB" id="5409627at2"/>
<protein>
    <recommendedName>
        <fullName evidence="3">Gp5/Type VI secretion system Vgr protein OB-fold domain-containing protein</fullName>
    </recommendedName>
</protein>
<evidence type="ECO:0000313" key="1">
    <source>
        <dbReference type="EMBL" id="AUX23284.1"/>
    </source>
</evidence>
<sequence length="550" mass="61407">MSCLGEGEPPFVDRLTATLALTTGGETFSIRAGDLKRFELDITPWGFEGSAMFSFVAVAAQGEDALFAKFIGRDLLEVSLEVARTFDEVEEAAAPMTVRGVVTERSVVERAFPDVAGTPVLQRRYSIRFEDRGGALLRQHRPTALYVDRSLKELIEANTPDGVTVEHAWTAGEAKRPVLSLGLGVDGSDASFRDFLFWLLHRENAGLYYDTGEDIYRIASTKPGEGAVKRLRRGAVAAIEARFPEVRRDAVGVLNASTEAATKTKRITNEHGAPGVRTDCLIRSPIASRLDDRVTLEAARARQREPEAVVWFRVFPTTPLLPSMKVEIDEAFGENVIQHGKTYRVVSTRIRAEAERQEATDDNGEESNVYRIVHELCLELASDPVFRFPAFQRPAWPFHVEGKVLSEIGEERQGTYQTYQEEGTSLDVYKVKVPLFGDEKVIVPFEPYHQSGHFYFPADKDQRVLLELDFDRARICAFLDWRPGARLPADSQGNHLLVGKGEEDETSIRHVYADGKPTLTITRSMESDRQVITISEGTIRLETRETQDGG</sequence>
<reference evidence="1 2" key="1">
    <citation type="submission" date="2015-09" db="EMBL/GenBank/DDBJ databases">
        <title>Sorangium comparison.</title>
        <authorList>
            <person name="Zaburannyi N."/>
            <person name="Bunk B."/>
            <person name="Overmann J."/>
            <person name="Mueller R."/>
        </authorList>
    </citation>
    <scope>NUCLEOTIDE SEQUENCE [LARGE SCALE GENOMIC DNA]</scope>
    <source>
        <strain evidence="1 2">So ceGT47</strain>
    </source>
</reference>
<dbReference type="EMBL" id="CP012670">
    <property type="protein sequence ID" value="AUX23284.1"/>
    <property type="molecule type" value="Genomic_DNA"/>
</dbReference>
<gene>
    <name evidence="1" type="ORF">SOCEGT47_038070</name>
</gene>
<organism evidence="1 2">
    <name type="scientific">Sorangium cellulosum</name>
    <name type="common">Polyangium cellulosum</name>
    <dbReference type="NCBI Taxonomy" id="56"/>
    <lineage>
        <taxon>Bacteria</taxon>
        <taxon>Pseudomonadati</taxon>
        <taxon>Myxococcota</taxon>
        <taxon>Polyangia</taxon>
        <taxon>Polyangiales</taxon>
        <taxon>Polyangiaceae</taxon>
        <taxon>Sorangium</taxon>
    </lineage>
</organism>
<dbReference type="Proteomes" id="UP000295781">
    <property type="component" value="Chromosome"/>
</dbReference>
<name>A0A4P2Q203_SORCE</name>
<evidence type="ECO:0008006" key="3">
    <source>
        <dbReference type="Google" id="ProtNLM"/>
    </source>
</evidence>